<keyword evidence="13" id="KW-0175">Coiled coil</keyword>
<dbReference type="InterPro" id="IPR036097">
    <property type="entry name" value="HisK_dim/P_sf"/>
</dbReference>
<accession>A0A2U3QKV0</accession>
<protein>
    <recommendedName>
        <fullName evidence="3">histidine kinase</fullName>
        <ecNumber evidence="3">2.7.13.3</ecNumber>
    </recommendedName>
</protein>
<dbReference type="SUPFAM" id="SSF52738">
    <property type="entry name" value="Methylesterase CheB, C-terminal domain"/>
    <property type="match status" value="1"/>
</dbReference>
<dbReference type="SUPFAM" id="SSF47384">
    <property type="entry name" value="Homodimeric domain of signal transducing histidine kinase"/>
    <property type="match status" value="1"/>
</dbReference>
<dbReference type="PROSITE" id="PS50123">
    <property type="entry name" value="CHER"/>
    <property type="match status" value="1"/>
</dbReference>
<keyword evidence="18" id="KW-0489">Methyltransferase</keyword>
<keyword evidence="12" id="KW-0145">Chemotaxis</keyword>
<dbReference type="SUPFAM" id="SSF55785">
    <property type="entry name" value="PYP-like sensor domain (PAS domain)"/>
    <property type="match status" value="1"/>
</dbReference>
<evidence type="ECO:0000256" key="7">
    <source>
        <dbReference type="ARBA" id="ARBA00022741"/>
    </source>
</evidence>
<proteinExistence type="predicted"/>
<dbReference type="Pfam" id="PF13596">
    <property type="entry name" value="PAS_10"/>
    <property type="match status" value="1"/>
</dbReference>
<dbReference type="CDD" id="cd00130">
    <property type="entry name" value="PAS"/>
    <property type="match status" value="1"/>
</dbReference>
<dbReference type="InterPro" id="IPR035965">
    <property type="entry name" value="PAS-like_dom_sf"/>
</dbReference>
<dbReference type="InterPro" id="IPR003594">
    <property type="entry name" value="HATPase_dom"/>
</dbReference>
<evidence type="ECO:0000259" key="16">
    <source>
        <dbReference type="PROSITE" id="PS50122"/>
    </source>
</evidence>
<dbReference type="EMBL" id="OUUY01000139">
    <property type="protein sequence ID" value="SPQ02039.1"/>
    <property type="molecule type" value="Genomic_DNA"/>
</dbReference>
<evidence type="ECO:0000256" key="2">
    <source>
        <dbReference type="ARBA" id="ARBA00004236"/>
    </source>
</evidence>
<evidence type="ECO:0000256" key="9">
    <source>
        <dbReference type="ARBA" id="ARBA00022840"/>
    </source>
</evidence>
<dbReference type="InterPro" id="IPR036890">
    <property type="entry name" value="HATPase_C_sf"/>
</dbReference>
<evidence type="ECO:0000256" key="8">
    <source>
        <dbReference type="ARBA" id="ARBA00022777"/>
    </source>
</evidence>
<dbReference type="Pfam" id="PF01739">
    <property type="entry name" value="CheR"/>
    <property type="match status" value="1"/>
</dbReference>
<dbReference type="SMART" id="SM00387">
    <property type="entry name" value="HATPase_c"/>
    <property type="match status" value="1"/>
</dbReference>
<dbReference type="GO" id="GO:0000156">
    <property type="term" value="F:phosphorelay response regulator activity"/>
    <property type="evidence" value="ECO:0007669"/>
    <property type="project" value="InterPro"/>
</dbReference>
<dbReference type="CDD" id="cd16434">
    <property type="entry name" value="CheB-CheR_fusion"/>
    <property type="match status" value="1"/>
</dbReference>
<dbReference type="InterPro" id="IPR022641">
    <property type="entry name" value="CheR_N"/>
</dbReference>
<keyword evidence="4" id="KW-1003">Cell membrane</keyword>
<feature type="active site" evidence="12">
    <location>
        <position position="65"/>
    </location>
</feature>
<evidence type="ECO:0000259" key="17">
    <source>
        <dbReference type="PROSITE" id="PS50123"/>
    </source>
</evidence>
<feature type="compositionally biased region" description="Polar residues" evidence="14">
    <location>
        <begin position="9"/>
        <end position="29"/>
    </location>
</feature>
<dbReference type="InterPro" id="IPR029016">
    <property type="entry name" value="GAF-like_dom_sf"/>
</dbReference>
<dbReference type="SUPFAM" id="SSF55874">
    <property type="entry name" value="ATPase domain of HSP90 chaperone/DNA topoisomerase II/histidine kinase"/>
    <property type="match status" value="1"/>
</dbReference>
<comment type="subcellular location">
    <subcellularLocation>
        <location evidence="2">Cell membrane</location>
    </subcellularLocation>
</comment>
<dbReference type="InterPro" id="IPR050903">
    <property type="entry name" value="Bact_Chemotaxis_MeTrfase"/>
</dbReference>
<dbReference type="CDD" id="cd00082">
    <property type="entry name" value="HisKA"/>
    <property type="match status" value="1"/>
</dbReference>
<keyword evidence="8" id="KW-0418">Kinase</keyword>
<evidence type="ECO:0000256" key="14">
    <source>
        <dbReference type="SAM" id="MobiDB-lite"/>
    </source>
</evidence>
<dbReference type="PROSITE" id="PS50109">
    <property type="entry name" value="HIS_KIN"/>
    <property type="match status" value="1"/>
</dbReference>
<feature type="domain" description="CheB-type methylesterase" evidence="16">
    <location>
        <begin position="20"/>
        <end position="208"/>
    </location>
</feature>
<dbReference type="InterPro" id="IPR022642">
    <property type="entry name" value="CheR_C"/>
</dbReference>
<dbReference type="Pfam" id="PF02518">
    <property type="entry name" value="HATPase_c"/>
    <property type="match status" value="1"/>
</dbReference>
<name>A0A2U3QKV0_9BACT</name>
<evidence type="ECO:0000256" key="12">
    <source>
        <dbReference type="PROSITE-ProRule" id="PRU00050"/>
    </source>
</evidence>
<dbReference type="PANTHER" id="PTHR24422:SF27">
    <property type="entry name" value="PROTEIN-GLUTAMATE O-METHYLTRANSFERASE"/>
    <property type="match status" value="1"/>
</dbReference>
<dbReference type="SUPFAM" id="SSF47757">
    <property type="entry name" value="Chemotaxis receptor methyltransferase CheR, N-terminal domain"/>
    <property type="match status" value="1"/>
</dbReference>
<dbReference type="GO" id="GO:0006935">
    <property type="term" value="P:chemotaxis"/>
    <property type="evidence" value="ECO:0007669"/>
    <property type="project" value="UniProtKB-UniRule"/>
</dbReference>
<keyword evidence="11" id="KW-0472">Membrane</keyword>
<dbReference type="SUPFAM" id="SSF90257">
    <property type="entry name" value="Myosin rod fragments"/>
    <property type="match status" value="1"/>
</dbReference>
<dbReference type="GO" id="GO:0005886">
    <property type="term" value="C:plasma membrane"/>
    <property type="evidence" value="ECO:0007669"/>
    <property type="project" value="UniProtKB-SubCell"/>
</dbReference>
<dbReference type="InterPro" id="IPR005467">
    <property type="entry name" value="His_kinase_dom"/>
</dbReference>
<dbReference type="EC" id="2.7.13.3" evidence="3"/>
<dbReference type="Gene3D" id="3.30.565.10">
    <property type="entry name" value="Histidine kinase-like ATPase, C-terminal domain"/>
    <property type="match status" value="1"/>
</dbReference>
<dbReference type="Gene3D" id="3.40.50.180">
    <property type="entry name" value="Methylesterase CheB, C-terminal domain"/>
    <property type="match status" value="1"/>
</dbReference>
<keyword evidence="12 18" id="KW-0378">Hydrolase</keyword>
<dbReference type="Gene3D" id="1.10.287.130">
    <property type="match status" value="1"/>
</dbReference>
<organism evidence="18 19">
    <name type="scientific">Candidatus Sulfobium mesophilum</name>
    <dbReference type="NCBI Taxonomy" id="2016548"/>
    <lineage>
        <taxon>Bacteria</taxon>
        <taxon>Pseudomonadati</taxon>
        <taxon>Nitrospirota</taxon>
        <taxon>Nitrospiria</taxon>
        <taxon>Nitrospirales</taxon>
        <taxon>Nitrospiraceae</taxon>
        <taxon>Candidatus Sulfobium</taxon>
    </lineage>
</organism>
<keyword evidence="6 18" id="KW-0808">Transferase</keyword>
<keyword evidence="19" id="KW-1185">Reference proteome</keyword>
<feature type="coiled-coil region" evidence="13">
    <location>
        <begin position="1158"/>
        <end position="1185"/>
    </location>
</feature>
<dbReference type="GO" id="GO:0008984">
    <property type="term" value="F:protein-glutamate methylesterase activity"/>
    <property type="evidence" value="ECO:0007669"/>
    <property type="project" value="InterPro"/>
</dbReference>
<dbReference type="PANTHER" id="PTHR24422">
    <property type="entry name" value="CHEMOTAXIS PROTEIN METHYLTRANSFERASE"/>
    <property type="match status" value="1"/>
</dbReference>
<dbReference type="InterPro" id="IPR000014">
    <property type="entry name" value="PAS"/>
</dbReference>
<dbReference type="PROSITE" id="PS50122">
    <property type="entry name" value="CHEB"/>
    <property type="match status" value="1"/>
</dbReference>
<dbReference type="Pfam" id="PF00512">
    <property type="entry name" value="HisKA"/>
    <property type="match status" value="1"/>
</dbReference>
<dbReference type="InterPro" id="IPR000673">
    <property type="entry name" value="Sig_transdc_resp-reg_Me-estase"/>
</dbReference>
<dbReference type="GO" id="GO:0008757">
    <property type="term" value="F:S-adenosylmethionine-dependent methyltransferase activity"/>
    <property type="evidence" value="ECO:0007669"/>
    <property type="project" value="InterPro"/>
</dbReference>
<evidence type="ECO:0000256" key="1">
    <source>
        <dbReference type="ARBA" id="ARBA00000085"/>
    </source>
</evidence>
<evidence type="ECO:0000259" key="15">
    <source>
        <dbReference type="PROSITE" id="PS50109"/>
    </source>
</evidence>
<dbReference type="SUPFAM" id="SSF53335">
    <property type="entry name" value="S-adenosyl-L-methionine-dependent methyltransferases"/>
    <property type="match status" value="1"/>
</dbReference>
<dbReference type="InterPro" id="IPR035909">
    <property type="entry name" value="CheB_C"/>
</dbReference>
<comment type="catalytic activity">
    <reaction evidence="1">
        <text>ATP + protein L-histidine = ADP + protein N-phospho-L-histidine.</text>
        <dbReference type="EC" id="2.7.13.3"/>
    </reaction>
</comment>
<dbReference type="GO" id="GO:0005737">
    <property type="term" value="C:cytoplasm"/>
    <property type="evidence" value="ECO:0007669"/>
    <property type="project" value="InterPro"/>
</dbReference>
<keyword evidence="10" id="KW-0902">Two-component regulatory system</keyword>
<feature type="domain" description="Histidine kinase" evidence="15">
    <location>
        <begin position="1188"/>
        <end position="1402"/>
    </location>
</feature>
<evidence type="ECO:0000256" key="11">
    <source>
        <dbReference type="ARBA" id="ARBA00023136"/>
    </source>
</evidence>
<evidence type="ECO:0000256" key="10">
    <source>
        <dbReference type="ARBA" id="ARBA00023012"/>
    </source>
</evidence>
<dbReference type="SUPFAM" id="SSF55781">
    <property type="entry name" value="GAF domain-like"/>
    <property type="match status" value="1"/>
</dbReference>
<feature type="active site" evidence="12">
    <location>
        <position position="157"/>
    </location>
</feature>
<dbReference type="Proteomes" id="UP000245125">
    <property type="component" value="Unassembled WGS sequence"/>
</dbReference>
<keyword evidence="7" id="KW-0547">Nucleotide-binding</keyword>
<evidence type="ECO:0000256" key="4">
    <source>
        <dbReference type="ARBA" id="ARBA00022475"/>
    </source>
</evidence>
<evidence type="ECO:0000256" key="3">
    <source>
        <dbReference type="ARBA" id="ARBA00012438"/>
    </source>
</evidence>
<dbReference type="SMART" id="SM00091">
    <property type="entry name" value="PAS"/>
    <property type="match status" value="2"/>
</dbReference>
<dbReference type="InterPro" id="IPR029063">
    <property type="entry name" value="SAM-dependent_MTases_sf"/>
</dbReference>
<evidence type="ECO:0000313" key="18">
    <source>
        <dbReference type="EMBL" id="SPQ02039.1"/>
    </source>
</evidence>
<dbReference type="FunFam" id="3.30.565.10:FF:000023">
    <property type="entry name" value="PAS domain-containing sensor histidine kinase"/>
    <property type="match status" value="1"/>
</dbReference>
<feature type="domain" description="CheR-type methyltransferase" evidence="17">
    <location>
        <begin position="223"/>
        <end position="498"/>
    </location>
</feature>
<dbReference type="SMART" id="SM00065">
    <property type="entry name" value="GAF"/>
    <property type="match status" value="1"/>
</dbReference>
<evidence type="ECO:0000256" key="5">
    <source>
        <dbReference type="ARBA" id="ARBA00022553"/>
    </source>
</evidence>
<feature type="region of interest" description="Disordered" evidence="14">
    <location>
        <begin position="1"/>
        <end position="29"/>
    </location>
</feature>
<dbReference type="InterPro" id="IPR003018">
    <property type="entry name" value="GAF"/>
</dbReference>
<feature type="active site" evidence="12">
    <location>
        <position position="38"/>
    </location>
</feature>
<dbReference type="GO" id="GO:0032259">
    <property type="term" value="P:methylation"/>
    <property type="evidence" value="ECO:0007669"/>
    <property type="project" value="UniProtKB-KW"/>
</dbReference>
<dbReference type="SMART" id="SM00138">
    <property type="entry name" value="MeTrc"/>
    <property type="match status" value="1"/>
</dbReference>
<keyword evidence="5" id="KW-0597">Phosphoprotein</keyword>
<dbReference type="Pfam" id="PF03705">
    <property type="entry name" value="CheR_N"/>
    <property type="match status" value="1"/>
</dbReference>
<sequence>MAPKKSSNKLKSTSVSTKQPGTRSSNSSQFPIVGVGASAGGLEAFTQLFKYLPADPGMAFVLIQHLAPAHESMLTALLSKSVTMPVREVKDGMTVESDNVYVIPPDTEMVIFQGVLHLTPREKTRGQYMPVDSFLRSLAQDRGNNAMAIILSGSGSDGSNGIRAIKGEGGIVFAQDETAKYDGMPKSAADTGCVDLVLPPDKIAAELLRIRLHPYLAAVEHGEPVRIIQAEENDLNKIFIMLRSAKGVDFTSYKRSTIMRRVNRRMLLQKINGMEAYVAYLKANPSEIETLYQDILINVTSFFREPGAFEALRKSVFPHIVNKAAGDAPVRIWVPACSTGEEAYSIAIALIEYMDENKISRPFQLFATDIDDIAVEKARKGIYPENISNDISTERLGRFFEKSGDAYVINKRVREMCIFAKHNMVKDPPFSKIDFISCRNVLIYFGAELQKKTVRILFYALNPKGFLMIGPFETVGEFDGLFSVVDKRGAIYAKRAEPSMHHFEAPAVEYGKEKADGKRAEGQPAGVFNIQKEADNIVIANYSPAGFVVNEAMTVLQFRGNTGPFLMPASGEASLDLMKMVSEDLVVELRTALYQAKKEDVPVKKKRARVERGKLIRYINIDVVPFKAPASGERYFLVLLEEIGYHSRPRSGPVTGDAARLRQELAASKAHLNTVTREYEAANEELRALNEELQSSNEEMQSINEEMETAKEELQSTNEELTTVNDELRSRSEETTQLNNDLSNVLRGVEIPIIILGSKLEIRRFNEAAARLLNLIPSDTGRPLSNIRTNINIPDLEQMVLETIHTLAVKEKEVQDMEGRWYSVKIRPYKTVDNRIDGVLMTLVDVDDMKRNLLRVEGAYDYANAIVETVREPLLVLTPDLRVITANKSFYANFLVDSEETVNRFIYDLGNGRWNIPALRNLLEKVLPEDKAFSDFEVELELPNIGRRVMMLNAREIYLDEPYLKTALNTMESFDRLILLAIEDITGRKRAESITQARLRMLSMAASPSGSRDETLQMMLDEIEKQTGSTIGFYHFLNVDQETLSLQAWSTNTLRDMCSAEGKGSHYNISQAGVWVDCVRQRGPVIHNDYVSLANRKGFPPGHAAVKREMVVPVLRDGRIVAIIGVGNKPTDYNATDVEIAESLGQLSWEIFERIRAVDELQAAYAEAERRAKELELAYKDMEGFSYSVSHDLRAPLRIIKGMSDIVLKDHYDKLDDEGKVILERIHGNTEKMDQLINALLDLSRISRLEIKIEEIDMEKETALIAADLNASAPERNINMDIKKLPPAYGDITLIRQVLTNLLSNAVKFTKDRDVASIEIGGRSGNGENIYYVKDNGAGFNTDYADKLFGVFQRLHSAKEFEGIGIGLSIVQRIIQRHGGRVWAEGETGKGATFYFTLQTTAGGGISETSE</sequence>
<dbReference type="Pfam" id="PF01339">
    <property type="entry name" value="CheB_methylest"/>
    <property type="match status" value="1"/>
</dbReference>
<evidence type="ECO:0000256" key="6">
    <source>
        <dbReference type="ARBA" id="ARBA00022679"/>
    </source>
</evidence>
<gene>
    <name evidence="18" type="ORF">NBG4_880002</name>
</gene>
<dbReference type="PRINTS" id="PR00996">
    <property type="entry name" value="CHERMTFRASE"/>
</dbReference>
<keyword evidence="9" id="KW-0067">ATP-binding</keyword>
<dbReference type="InterPro" id="IPR003661">
    <property type="entry name" value="HisK_dim/P_dom"/>
</dbReference>
<dbReference type="Pfam" id="PF13185">
    <property type="entry name" value="GAF_2"/>
    <property type="match status" value="1"/>
</dbReference>
<dbReference type="Gene3D" id="3.40.50.150">
    <property type="entry name" value="Vaccinia Virus protein VP39"/>
    <property type="match status" value="1"/>
</dbReference>
<dbReference type="GO" id="GO:0000155">
    <property type="term" value="F:phosphorelay sensor kinase activity"/>
    <property type="evidence" value="ECO:0007669"/>
    <property type="project" value="InterPro"/>
</dbReference>
<dbReference type="Gene3D" id="3.30.450.40">
    <property type="match status" value="1"/>
</dbReference>
<dbReference type="InterPro" id="IPR000780">
    <property type="entry name" value="CheR_MeTrfase"/>
</dbReference>
<dbReference type="Gene3D" id="3.30.450.20">
    <property type="entry name" value="PAS domain"/>
    <property type="match status" value="2"/>
</dbReference>
<feature type="coiled-coil region" evidence="13">
    <location>
        <begin position="658"/>
        <end position="731"/>
    </location>
</feature>
<evidence type="ECO:0000313" key="19">
    <source>
        <dbReference type="Proteomes" id="UP000245125"/>
    </source>
</evidence>
<dbReference type="SMART" id="SM00388">
    <property type="entry name" value="HisKA"/>
    <property type="match status" value="1"/>
</dbReference>
<reference evidence="19" key="1">
    <citation type="submission" date="2018-03" db="EMBL/GenBank/DDBJ databases">
        <authorList>
            <person name="Zecchin S."/>
        </authorList>
    </citation>
    <scope>NUCLEOTIDE SEQUENCE [LARGE SCALE GENOMIC DNA]</scope>
</reference>
<dbReference type="GO" id="GO:0005524">
    <property type="term" value="F:ATP binding"/>
    <property type="evidence" value="ECO:0007669"/>
    <property type="project" value="UniProtKB-KW"/>
</dbReference>
<evidence type="ECO:0000256" key="13">
    <source>
        <dbReference type="SAM" id="Coils"/>
    </source>
</evidence>